<dbReference type="InterPro" id="IPR056174">
    <property type="entry name" value="SpoVR_N"/>
</dbReference>
<keyword evidence="4" id="KW-1185">Reference proteome</keyword>
<evidence type="ECO:0000259" key="2">
    <source>
        <dbReference type="Pfam" id="PF24755"/>
    </source>
</evidence>
<dbReference type="InterPro" id="IPR057008">
    <property type="entry name" value="SpoVR-like_C"/>
</dbReference>
<evidence type="ECO:0000259" key="1">
    <source>
        <dbReference type="Pfam" id="PF04293"/>
    </source>
</evidence>
<dbReference type="Pfam" id="PF04293">
    <property type="entry name" value="SpoVR"/>
    <property type="match status" value="1"/>
</dbReference>
<dbReference type="OrthoDB" id="9784270at2"/>
<accession>A0A315Z7Z1</accession>
<evidence type="ECO:0000313" key="3">
    <source>
        <dbReference type="EMBL" id="PWJ40035.1"/>
    </source>
</evidence>
<dbReference type="EMBL" id="QGDO01000005">
    <property type="protein sequence ID" value="PWJ40035.1"/>
    <property type="molecule type" value="Genomic_DNA"/>
</dbReference>
<proteinExistence type="predicted"/>
<dbReference type="InterPro" id="IPR007390">
    <property type="entry name" value="Spore_V_R"/>
</dbReference>
<feature type="domain" description="SpoVR protein-like N-terminal" evidence="1">
    <location>
        <begin position="3"/>
        <end position="387"/>
    </location>
</feature>
<comment type="caution">
    <text evidence="3">The sequence shown here is derived from an EMBL/GenBank/DDBJ whole genome shotgun (WGS) entry which is preliminary data.</text>
</comment>
<dbReference type="AlphaFoldDB" id="A0A315Z7Z1"/>
<reference evidence="3 4" key="1">
    <citation type="submission" date="2018-03" db="EMBL/GenBank/DDBJ databases">
        <title>Genomic Encyclopedia of Archaeal and Bacterial Type Strains, Phase II (KMG-II): from individual species to whole genera.</title>
        <authorList>
            <person name="Goeker M."/>
        </authorList>
    </citation>
    <scope>NUCLEOTIDE SEQUENCE [LARGE SCALE GENOMIC DNA]</scope>
    <source>
        <strain evidence="3 4">DSM 28229</strain>
    </source>
</reference>
<organism evidence="3 4">
    <name type="scientific">Sediminitomix flava</name>
    <dbReference type="NCBI Taxonomy" id="379075"/>
    <lineage>
        <taxon>Bacteria</taxon>
        <taxon>Pseudomonadati</taxon>
        <taxon>Bacteroidota</taxon>
        <taxon>Cytophagia</taxon>
        <taxon>Cytophagales</taxon>
        <taxon>Flammeovirgaceae</taxon>
        <taxon>Sediminitomix</taxon>
    </lineage>
</organism>
<name>A0A315Z7Z1_SEDFL</name>
<evidence type="ECO:0000313" key="4">
    <source>
        <dbReference type="Proteomes" id="UP000245535"/>
    </source>
</evidence>
<gene>
    <name evidence="3" type="ORF">BC781_10598</name>
</gene>
<dbReference type="PANTHER" id="PTHR30029">
    <property type="entry name" value="STAGE V SPORULATION PROTEIN R"/>
    <property type="match status" value="1"/>
</dbReference>
<dbReference type="Proteomes" id="UP000245535">
    <property type="component" value="Unassembled WGS sequence"/>
</dbReference>
<sequence>MSNWTLSDLKVWNDRIENIAKEMGLDYFPQEYEVCDYHDMLGYQSYVGMPTRYPHWSFGKAFEKQHTMYKLGMSGLAYEMVINTNPCLAYLMIDNPLAMQVLTMAHVYGHNDFFKNNIHFSHTRPELALEMFRLHSNRVRSYIETPSIGIEKVERILDAAHSIRYQTDRNLLIKSLDVQEQKNNFYKNLNREPDPWDHLKPQDSRTQYDFEPDPVLDLLGFIADNNKYLEDWERDLLNMVKKESLYFLPQMETKVMNEGWASFWHFTILNRLELPADMHMDLIRSHNQVIRPHVGGLNPYHVGYTIFTKLAGSDGHQIKYDIDPQIFEVRTVDRDISFLRRFLTQELADELHLFEYQQRGTRITISEVADDDGWNKVKNTLLKNIGSNSIPIIKVQEVNPRKNTLILKHEYDERELELNYTRKTLEHIHTLWKNPIVLDTTVDNRSVRCTFSDGNFTVEES</sequence>
<dbReference type="Pfam" id="PF24755">
    <property type="entry name" value="SpoVR_C"/>
    <property type="match status" value="1"/>
</dbReference>
<feature type="domain" description="SpoVR-like C-terminal" evidence="2">
    <location>
        <begin position="391"/>
        <end position="440"/>
    </location>
</feature>
<dbReference type="RefSeq" id="WP_109620399.1">
    <property type="nucleotide sequence ID" value="NZ_QGDO01000005.1"/>
</dbReference>
<protein>
    <submittedName>
        <fullName evidence="3">Stage V sporulation protein R</fullName>
    </submittedName>
</protein>
<dbReference type="PANTHER" id="PTHR30029:SF2">
    <property type="entry name" value="STAGE V SPORULATION PROTEIN R"/>
    <property type="match status" value="1"/>
</dbReference>